<feature type="domain" description="26S proteasome non-ATPase regulatory subunit 1/RPN2 N-terminal" evidence="5">
    <location>
        <begin position="15"/>
        <end position="108"/>
    </location>
</feature>
<dbReference type="SUPFAM" id="SSF48371">
    <property type="entry name" value="ARM repeat"/>
    <property type="match status" value="1"/>
</dbReference>
<gene>
    <name evidence="6" type="ORF">EZS28_006310</name>
</gene>
<evidence type="ECO:0000313" key="7">
    <source>
        <dbReference type="Proteomes" id="UP000324800"/>
    </source>
</evidence>
<dbReference type="InterPro" id="IPR011989">
    <property type="entry name" value="ARM-like"/>
</dbReference>
<dbReference type="GO" id="GO:0008540">
    <property type="term" value="C:proteasome regulatory particle, base subcomplex"/>
    <property type="evidence" value="ECO:0007669"/>
    <property type="project" value="TreeGrafter"/>
</dbReference>
<keyword evidence="2 6" id="KW-0647">Proteasome</keyword>
<evidence type="ECO:0000313" key="6">
    <source>
        <dbReference type="EMBL" id="KAA6398160.1"/>
    </source>
</evidence>
<reference evidence="6 7" key="1">
    <citation type="submission" date="2019-03" db="EMBL/GenBank/DDBJ databases">
        <title>Single cell metagenomics reveals metabolic interactions within the superorganism composed of flagellate Streblomastix strix and complex community of Bacteroidetes bacteria on its surface.</title>
        <authorList>
            <person name="Treitli S.C."/>
            <person name="Kolisko M."/>
            <person name="Husnik F."/>
            <person name="Keeling P."/>
            <person name="Hampl V."/>
        </authorList>
    </citation>
    <scope>NUCLEOTIDE SEQUENCE [LARGE SCALE GENOMIC DNA]</scope>
    <source>
        <strain evidence="6">ST1C</strain>
    </source>
</reference>
<dbReference type="GO" id="GO:0005634">
    <property type="term" value="C:nucleus"/>
    <property type="evidence" value="ECO:0007669"/>
    <property type="project" value="TreeGrafter"/>
</dbReference>
<feature type="domain" description="26S proteasome non-ATPase regulatory subunit 1/RPN2 N-terminal" evidence="5">
    <location>
        <begin position="177"/>
        <end position="318"/>
    </location>
</feature>
<feature type="coiled-coil region" evidence="3">
    <location>
        <begin position="323"/>
        <end position="351"/>
    </location>
</feature>
<feature type="compositionally biased region" description="Low complexity" evidence="4">
    <location>
        <begin position="1031"/>
        <end position="1058"/>
    </location>
</feature>
<feature type="region of interest" description="Disordered" evidence="4">
    <location>
        <begin position="983"/>
        <end position="1061"/>
    </location>
</feature>
<protein>
    <submittedName>
        <fullName evidence="6">Putative 26S proteasome non-ATPase regulatory subunit 1</fullName>
    </submittedName>
</protein>
<feature type="region of interest" description="Disordered" evidence="4">
    <location>
        <begin position="239"/>
        <end position="267"/>
    </location>
</feature>
<dbReference type="OrthoDB" id="261572at2759"/>
<dbReference type="PANTHER" id="PTHR10943">
    <property type="entry name" value="26S PROTEASOME NON-ATPASE REGULATORY SUBUNIT"/>
    <property type="match status" value="1"/>
</dbReference>
<organism evidence="6 7">
    <name type="scientific">Streblomastix strix</name>
    <dbReference type="NCBI Taxonomy" id="222440"/>
    <lineage>
        <taxon>Eukaryota</taxon>
        <taxon>Metamonada</taxon>
        <taxon>Preaxostyla</taxon>
        <taxon>Oxymonadida</taxon>
        <taxon>Streblomastigidae</taxon>
        <taxon>Streblomastix</taxon>
    </lineage>
</organism>
<feature type="compositionally biased region" description="Basic and acidic residues" evidence="4">
    <location>
        <begin position="987"/>
        <end position="1006"/>
    </location>
</feature>
<dbReference type="PANTHER" id="PTHR10943:SF2">
    <property type="entry name" value="26S PROTEASOME NON-ATPASE REGULATORY SUBUNIT 1"/>
    <property type="match status" value="1"/>
</dbReference>
<name>A0A5J4WT77_9EUKA</name>
<dbReference type="Pfam" id="PF21505">
    <property type="entry name" value="RPN2_N"/>
    <property type="match status" value="3"/>
</dbReference>
<proteinExistence type="predicted"/>
<evidence type="ECO:0000256" key="4">
    <source>
        <dbReference type="SAM" id="MobiDB-lite"/>
    </source>
</evidence>
<feature type="domain" description="26S proteasome non-ATPase regulatory subunit 1/RPN2 N-terminal" evidence="5">
    <location>
        <begin position="353"/>
        <end position="480"/>
    </location>
</feature>
<keyword evidence="3" id="KW-0175">Coiled coil</keyword>
<dbReference type="EMBL" id="SNRW01001018">
    <property type="protein sequence ID" value="KAA6398160.1"/>
    <property type="molecule type" value="Genomic_DNA"/>
</dbReference>
<evidence type="ECO:0000256" key="2">
    <source>
        <dbReference type="ARBA" id="ARBA00022942"/>
    </source>
</evidence>
<dbReference type="InterPro" id="IPR016024">
    <property type="entry name" value="ARM-type_fold"/>
</dbReference>
<sequence>MAQDAASLLLPNILSDNVKLQTATIRLLQPLVANFFHAISQPVYLARLTAIAHSSAYAEEDRKNASLLLSQVFFHLNSQEKALDFALLAGDAFEYKKETPYVYTIAGMFLLNSHDYYQAISRYGKVRRQLEDGKIGQKYRSEQINREKKDKEQVEVKKDMDKDEDDDNEILKLQLQEIEDDLSELIIDEKLEVLYGKLVDYSFEKEEYKEIIGLGFEGIRIDVVERCIRKVNEKEQQRKKKDLERREKKKDINKSGMDKDEQFDKEDRKDNKDISSFDIMDYCFNLSNDFTTETGFRRSVCKLLVKIYGETDQDNEDYEYDIEQNEQQQLLKEEDEVLRIEREKKKKIKQQFVRIFGMAKCLCVLEDSQQLGKILARLLREGSSESYACALQIAFDIYDSGTQDICLNVILVLRAEELYELKKEEDLVIQSELDSSSTQQQDKQQLYKKRRIREITRRIVSIEQILQGEKSTQLYLQFLSSKANIDKQDVLDLEVDKQSFLLLGAMLGNGIMHCGTIKDAFVRENTQFYQNAAHWNRFNVAASFGLIHRGHNKVAFNVLKDYLPTTNSLKDVQQKISEIEKKEEQEKKKDEEIGYIEEDDYVEAKKEQEQKPDVEQPPIQQQPQQQPSIFPLSTPQQSSSSTAPTGQQEPSLLFPTNTNQNQNTIPADLIGSVMRGSLGQGNRGGRGGRRGGRGSGYVDPNQFIQEQFGQQTGLNGQGQGNDPSPYSEAGALFGLGLIFGGNGASSSLSTSILGSSSSSSSTASLAAVNPLSQSTSQMPQLFSSSYSSSPIPSISSLVLPYLLSTLDELQATSPNYVVHQHGLALAIGSVGMGSKDSILANTLLQIVMQDNANAGEAACIGIGLIMLGTGSLSGLLYEQLLQVAHQTKHEKIVRAVGVGIGLIFAGQKSEADIIISELCMDSDELLRYGGVFTIGTAYAGCPLSSVVSKLFTIAATDPSGDVKRQAVISLGLLYASTGNGSNTQINYEKKEEKKDLKKDEKKEAKNIKSRSSSPSLNAAPIRSKISPPPQSLASTPSPAPPSAQSTSQQTSSQSSSSSIDTTFNSQSIDMFIRSLFPLCDSFDPNIRAGVGLALGIAV</sequence>
<feature type="compositionally biased region" description="Basic and acidic residues" evidence="4">
    <location>
        <begin position="582"/>
        <end position="592"/>
    </location>
</feature>
<evidence type="ECO:0000259" key="5">
    <source>
        <dbReference type="Pfam" id="PF21505"/>
    </source>
</evidence>
<dbReference type="InterPro" id="IPR048570">
    <property type="entry name" value="PSMD1_RPN2_N"/>
</dbReference>
<dbReference type="Gene3D" id="1.25.10.10">
    <property type="entry name" value="Leucine-rich Repeat Variant"/>
    <property type="match status" value="2"/>
</dbReference>
<dbReference type="AlphaFoldDB" id="A0A5J4WT77"/>
<feature type="compositionally biased region" description="Low complexity" evidence="4">
    <location>
        <begin position="616"/>
        <end position="648"/>
    </location>
</feature>
<evidence type="ECO:0000256" key="1">
    <source>
        <dbReference type="ARBA" id="ARBA00022737"/>
    </source>
</evidence>
<feature type="non-terminal residue" evidence="6">
    <location>
        <position position="1098"/>
    </location>
</feature>
<accession>A0A5J4WT77</accession>
<feature type="region of interest" description="Disordered" evidence="4">
    <location>
        <begin position="582"/>
        <end position="700"/>
    </location>
</feature>
<keyword evidence="1" id="KW-0677">Repeat</keyword>
<dbReference type="GO" id="GO:0034515">
    <property type="term" value="C:proteasome storage granule"/>
    <property type="evidence" value="ECO:0007669"/>
    <property type="project" value="TreeGrafter"/>
</dbReference>
<comment type="caution">
    <text evidence="6">The sequence shown here is derived from an EMBL/GenBank/DDBJ whole genome shotgun (WGS) entry which is preliminary data.</text>
</comment>
<evidence type="ECO:0000256" key="3">
    <source>
        <dbReference type="SAM" id="Coils"/>
    </source>
</evidence>
<feature type="compositionally biased region" description="Basic and acidic residues" evidence="4">
    <location>
        <begin position="602"/>
        <end position="614"/>
    </location>
</feature>
<dbReference type="Proteomes" id="UP000324800">
    <property type="component" value="Unassembled WGS sequence"/>
</dbReference>
<dbReference type="GO" id="GO:0043161">
    <property type="term" value="P:proteasome-mediated ubiquitin-dependent protein catabolic process"/>
    <property type="evidence" value="ECO:0007669"/>
    <property type="project" value="TreeGrafter"/>
</dbReference>